<name>A0AB34PI35_9PORP</name>
<gene>
    <name evidence="5" type="ORF">HQ38_01200</name>
</gene>
<organism evidence="5 6">
    <name type="scientific">Porphyromonas crevioricanis</name>
    <dbReference type="NCBI Taxonomy" id="393921"/>
    <lineage>
        <taxon>Bacteria</taxon>
        <taxon>Pseudomonadati</taxon>
        <taxon>Bacteroidota</taxon>
        <taxon>Bacteroidia</taxon>
        <taxon>Bacteroidales</taxon>
        <taxon>Porphyromonadaceae</taxon>
        <taxon>Porphyromonas</taxon>
    </lineage>
</organism>
<dbReference type="Proteomes" id="UP000030136">
    <property type="component" value="Unassembled WGS sequence"/>
</dbReference>
<evidence type="ECO:0000313" key="5">
    <source>
        <dbReference type="EMBL" id="KGN96917.1"/>
    </source>
</evidence>
<dbReference type="EMBL" id="JQJC01000002">
    <property type="protein sequence ID" value="KGN96917.1"/>
    <property type="molecule type" value="Genomic_DNA"/>
</dbReference>
<dbReference type="NCBIfam" id="TIGR04183">
    <property type="entry name" value="Por_Secre_tail"/>
    <property type="match status" value="1"/>
</dbReference>
<protein>
    <recommendedName>
        <fullName evidence="4">Secretion system C-terminal sorting domain-containing protein</fullName>
    </recommendedName>
</protein>
<keyword evidence="3" id="KW-0732">Signal</keyword>
<dbReference type="SUPFAM" id="SSF52058">
    <property type="entry name" value="L domain-like"/>
    <property type="match status" value="1"/>
</dbReference>
<evidence type="ECO:0000256" key="1">
    <source>
        <dbReference type="ARBA" id="ARBA00022614"/>
    </source>
</evidence>
<sequence length="448" mass="49061">MKKTLYILLATLCCSILSFAQDNKESIVLKSEGKALARIVLSIRAEGEVSIQGANSVKVDEQGRYVCVLPDSDDPEITLTISASRILGLTLDQIVATSLDLRKAPSLTHLDCGRYGGGIQGLDLSSLDNLVYLNCAGQEIALLDLEKNKKLETLLCSRNKLSQLDVQLLKQLKELDCSQNQLTELDLTNLDKLESVNAARNKIRSPKLGGLPHLKTLSLAENPLEKVLKIDLPELLWLKVSRCGLEKLELVNAPNLEALECSENKLSSLNLANANTKIQALDCFLNNIDGTEMGKLIASLPNWNDPTNPGNGKCYAVSCGVSVDDPDEMEGNFAYENDIREALSKQWIFYAKTKDGKEVQYAGRPLSAQQVANTEIVISPNPATDFVFIQGVSPNTEVRILDLSGKLLIESLCRSDGILNLDVRTIPEGNYLIVINGSSQKLAIVRQR</sequence>
<comment type="caution">
    <text evidence="5">The sequence shown here is derived from an EMBL/GenBank/DDBJ whole genome shotgun (WGS) entry which is preliminary data.</text>
</comment>
<evidence type="ECO:0000313" key="6">
    <source>
        <dbReference type="Proteomes" id="UP000030136"/>
    </source>
</evidence>
<dbReference type="Pfam" id="PF18962">
    <property type="entry name" value="Por_Secre_tail"/>
    <property type="match status" value="1"/>
</dbReference>
<dbReference type="Gene3D" id="3.80.10.10">
    <property type="entry name" value="Ribonuclease Inhibitor"/>
    <property type="match status" value="1"/>
</dbReference>
<dbReference type="GO" id="GO:0035591">
    <property type="term" value="F:signaling adaptor activity"/>
    <property type="evidence" value="ECO:0007669"/>
    <property type="project" value="TreeGrafter"/>
</dbReference>
<evidence type="ECO:0000259" key="4">
    <source>
        <dbReference type="Pfam" id="PF18962"/>
    </source>
</evidence>
<dbReference type="AlphaFoldDB" id="A0AB34PI35"/>
<evidence type="ECO:0000256" key="2">
    <source>
        <dbReference type="ARBA" id="ARBA00022737"/>
    </source>
</evidence>
<dbReference type="RefSeq" id="WP_036889438.1">
    <property type="nucleotide sequence ID" value="NZ_JQJC01000002.1"/>
</dbReference>
<dbReference type="InterPro" id="IPR026444">
    <property type="entry name" value="Secre_tail"/>
</dbReference>
<feature type="chain" id="PRO_5044258545" description="Secretion system C-terminal sorting domain-containing protein" evidence="3">
    <location>
        <begin position="21"/>
        <end position="448"/>
    </location>
</feature>
<keyword evidence="2" id="KW-0677">Repeat</keyword>
<reference evidence="5 6" key="1">
    <citation type="submission" date="2014-08" db="EMBL/GenBank/DDBJ databases">
        <title>Porphyromonas crevioricanis strain:COT-253_OH1447 Genome sequencing.</title>
        <authorList>
            <person name="Wallis C."/>
            <person name="Deusch O."/>
            <person name="O'Flynn C."/>
            <person name="Davis I."/>
            <person name="Jospin G."/>
            <person name="Darling A.E."/>
            <person name="Coil D.A."/>
            <person name="Alexiev A."/>
            <person name="Horsfall A."/>
            <person name="Kirkwood N."/>
            <person name="Harris S."/>
            <person name="Eisen J.A."/>
        </authorList>
    </citation>
    <scope>NUCLEOTIDE SEQUENCE [LARGE SCALE GENOMIC DNA]</scope>
    <source>
        <strain evidence="6">COT-253 OH1447</strain>
    </source>
</reference>
<evidence type="ECO:0000256" key="3">
    <source>
        <dbReference type="SAM" id="SignalP"/>
    </source>
</evidence>
<dbReference type="InterPro" id="IPR052574">
    <property type="entry name" value="CDIRP"/>
</dbReference>
<dbReference type="InterPro" id="IPR032675">
    <property type="entry name" value="LRR_dom_sf"/>
</dbReference>
<feature type="domain" description="Secretion system C-terminal sorting" evidence="4">
    <location>
        <begin position="378"/>
        <end position="441"/>
    </location>
</feature>
<dbReference type="PANTHER" id="PTHR47566:SF1">
    <property type="entry name" value="PROTEIN NUD1"/>
    <property type="match status" value="1"/>
</dbReference>
<dbReference type="PANTHER" id="PTHR47566">
    <property type="match status" value="1"/>
</dbReference>
<proteinExistence type="predicted"/>
<feature type="signal peptide" evidence="3">
    <location>
        <begin position="1"/>
        <end position="20"/>
    </location>
</feature>
<accession>A0AB34PI35</accession>
<keyword evidence="1" id="KW-0433">Leucine-rich repeat</keyword>